<dbReference type="SUPFAM" id="SSF47473">
    <property type="entry name" value="EF-hand"/>
    <property type="match status" value="1"/>
</dbReference>
<dbReference type="InterPro" id="IPR011992">
    <property type="entry name" value="EF-hand-dom_pair"/>
</dbReference>
<dbReference type="EMBL" id="LGRX02034678">
    <property type="protein sequence ID" value="KAK3237202.1"/>
    <property type="molecule type" value="Genomic_DNA"/>
</dbReference>
<dbReference type="InterPro" id="IPR018247">
    <property type="entry name" value="EF_Hand_1_Ca_BS"/>
</dbReference>
<dbReference type="AlphaFoldDB" id="A0AAE0ERD1"/>
<dbReference type="PROSITE" id="PS50222">
    <property type="entry name" value="EF_HAND_2"/>
    <property type="match status" value="1"/>
</dbReference>
<organism evidence="4 5">
    <name type="scientific">Cymbomonas tetramitiformis</name>
    <dbReference type="NCBI Taxonomy" id="36881"/>
    <lineage>
        <taxon>Eukaryota</taxon>
        <taxon>Viridiplantae</taxon>
        <taxon>Chlorophyta</taxon>
        <taxon>Pyramimonadophyceae</taxon>
        <taxon>Pyramimonadales</taxon>
        <taxon>Pyramimonadaceae</taxon>
        <taxon>Cymbomonas</taxon>
    </lineage>
</organism>
<dbReference type="Gene3D" id="1.10.238.10">
    <property type="entry name" value="EF-hand"/>
    <property type="match status" value="1"/>
</dbReference>
<dbReference type="SMART" id="SM00054">
    <property type="entry name" value="EFh"/>
    <property type="match status" value="1"/>
</dbReference>
<proteinExistence type="predicted"/>
<accession>A0AAE0ERD1</accession>
<feature type="domain" description="EF-hand" evidence="3">
    <location>
        <begin position="69"/>
        <end position="104"/>
    </location>
</feature>
<evidence type="ECO:0000313" key="4">
    <source>
        <dbReference type="EMBL" id="KAK3237202.1"/>
    </source>
</evidence>
<evidence type="ECO:0000256" key="1">
    <source>
        <dbReference type="ARBA" id="ARBA00022837"/>
    </source>
</evidence>
<dbReference type="Pfam" id="PF13499">
    <property type="entry name" value="EF-hand_7"/>
    <property type="match status" value="1"/>
</dbReference>
<comment type="caution">
    <text evidence="4">The sequence shown here is derived from an EMBL/GenBank/DDBJ whole genome shotgun (WGS) entry which is preliminary data.</text>
</comment>
<feature type="compositionally biased region" description="Polar residues" evidence="2">
    <location>
        <begin position="1"/>
        <end position="21"/>
    </location>
</feature>
<keyword evidence="1" id="KW-0106">Calcium</keyword>
<dbReference type="Proteomes" id="UP001190700">
    <property type="component" value="Unassembled WGS sequence"/>
</dbReference>
<dbReference type="GO" id="GO:0005509">
    <property type="term" value="F:calcium ion binding"/>
    <property type="evidence" value="ECO:0007669"/>
    <property type="project" value="InterPro"/>
</dbReference>
<keyword evidence="5" id="KW-1185">Reference proteome</keyword>
<gene>
    <name evidence="4" type="ORF">CYMTET_52704</name>
</gene>
<evidence type="ECO:0000256" key="2">
    <source>
        <dbReference type="SAM" id="MobiDB-lite"/>
    </source>
</evidence>
<reference evidence="4 5" key="1">
    <citation type="journal article" date="2015" name="Genome Biol. Evol.">
        <title>Comparative Genomics of a Bacterivorous Green Alga Reveals Evolutionary Causalities and Consequences of Phago-Mixotrophic Mode of Nutrition.</title>
        <authorList>
            <person name="Burns J.A."/>
            <person name="Paasch A."/>
            <person name="Narechania A."/>
            <person name="Kim E."/>
        </authorList>
    </citation>
    <scope>NUCLEOTIDE SEQUENCE [LARGE SCALE GENOMIC DNA]</scope>
    <source>
        <strain evidence="4 5">PLY_AMNH</strain>
    </source>
</reference>
<dbReference type="InterPro" id="IPR002048">
    <property type="entry name" value="EF_hand_dom"/>
</dbReference>
<name>A0AAE0ERD1_9CHLO</name>
<evidence type="ECO:0000313" key="5">
    <source>
        <dbReference type="Proteomes" id="UP001190700"/>
    </source>
</evidence>
<sequence>MSQMFTSSSVKRMPRTSSNGDLQLVREAQNVFNAIDHGNTGSIDKWQLRDYVEDEDNGSAKLLGIQRGSSSDVIDELFDTLDTDHDGKLTLEEWKSGFQQLIHDQSS</sequence>
<dbReference type="PROSITE" id="PS00018">
    <property type="entry name" value="EF_HAND_1"/>
    <property type="match status" value="1"/>
</dbReference>
<feature type="region of interest" description="Disordered" evidence="2">
    <location>
        <begin position="1"/>
        <end position="22"/>
    </location>
</feature>
<protein>
    <recommendedName>
        <fullName evidence="3">EF-hand domain-containing protein</fullName>
    </recommendedName>
</protein>
<evidence type="ECO:0000259" key="3">
    <source>
        <dbReference type="PROSITE" id="PS50222"/>
    </source>
</evidence>